<dbReference type="SUPFAM" id="SSF55785">
    <property type="entry name" value="PYP-like sensor domain (PAS domain)"/>
    <property type="match status" value="3"/>
</dbReference>
<dbReference type="PROSITE" id="PS50110">
    <property type="entry name" value="RESPONSE_REGULATORY"/>
    <property type="match status" value="1"/>
</dbReference>
<feature type="domain" description="PAC" evidence="18">
    <location>
        <begin position="481"/>
        <end position="533"/>
    </location>
</feature>
<dbReference type="Proteomes" id="UP000663207">
    <property type="component" value="Chromosome"/>
</dbReference>
<dbReference type="InterPro" id="IPR035965">
    <property type="entry name" value="PAS-like_dom_sf"/>
</dbReference>
<protein>
    <recommendedName>
        <fullName evidence="3">histidine kinase</fullName>
        <ecNumber evidence="3">2.7.13.3</ecNumber>
    </recommendedName>
</protein>
<dbReference type="SMART" id="SM00448">
    <property type="entry name" value="REC"/>
    <property type="match status" value="1"/>
</dbReference>
<evidence type="ECO:0000256" key="10">
    <source>
        <dbReference type="ARBA" id="ARBA00023012"/>
    </source>
</evidence>
<evidence type="ECO:0000259" key="16">
    <source>
        <dbReference type="PROSITE" id="PS50110"/>
    </source>
</evidence>
<dbReference type="InterPro" id="IPR036097">
    <property type="entry name" value="HisK_dim/P_sf"/>
</dbReference>
<name>A0ABX7QXG8_9GAMM</name>
<keyword evidence="6 14" id="KW-0812">Transmembrane</keyword>
<feature type="domain" description="HPt" evidence="19">
    <location>
        <begin position="1469"/>
        <end position="1568"/>
    </location>
</feature>
<dbReference type="PRINTS" id="PR00344">
    <property type="entry name" value="BCTRLSENSOR"/>
</dbReference>
<keyword evidence="21" id="KW-1185">Reference proteome</keyword>
<feature type="modified residue" description="Phosphohistidine" evidence="12">
    <location>
        <position position="1508"/>
    </location>
</feature>
<dbReference type="InterPro" id="IPR005467">
    <property type="entry name" value="His_kinase_dom"/>
</dbReference>
<keyword evidence="11 14" id="KW-0472">Membrane</keyword>
<keyword evidence="8" id="KW-0067">ATP-binding</keyword>
<evidence type="ECO:0000256" key="9">
    <source>
        <dbReference type="ARBA" id="ARBA00022989"/>
    </source>
</evidence>
<dbReference type="Pfam" id="PF00072">
    <property type="entry name" value="Response_reg"/>
    <property type="match status" value="1"/>
</dbReference>
<dbReference type="Pfam" id="PF01627">
    <property type="entry name" value="Hpt"/>
    <property type="match status" value="1"/>
</dbReference>
<evidence type="ECO:0000256" key="14">
    <source>
        <dbReference type="SAM" id="Phobius"/>
    </source>
</evidence>
<dbReference type="Gene3D" id="3.40.50.2300">
    <property type="match status" value="1"/>
</dbReference>
<feature type="domain" description="Response regulatory" evidence="16">
    <location>
        <begin position="1312"/>
        <end position="1431"/>
    </location>
</feature>
<evidence type="ECO:0000256" key="6">
    <source>
        <dbReference type="ARBA" id="ARBA00022692"/>
    </source>
</evidence>
<dbReference type="CDD" id="cd17546">
    <property type="entry name" value="REC_hyHK_CKI1_RcsC-like"/>
    <property type="match status" value="1"/>
</dbReference>
<evidence type="ECO:0000313" key="21">
    <source>
        <dbReference type="Proteomes" id="UP000663207"/>
    </source>
</evidence>
<dbReference type="CDD" id="cd00088">
    <property type="entry name" value="HPT"/>
    <property type="match status" value="1"/>
</dbReference>
<evidence type="ECO:0000259" key="19">
    <source>
        <dbReference type="PROSITE" id="PS50894"/>
    </source>
</evidence>
<keyword evidence="10" id="KW-0902">Two-component regulatory system</keyword>
<dbReference type="CDD" id="cd00082">
    <property type="entry name" value="HisKA"/>
    <property type="match status" value="1"/>
</dbReference>
<dbReference type="EC" id="2.7.13.3" evidence="3"/>
<dbReference type="PROSITE" id="PS50113">
    <property type="entry name" value="PAC"/>
    <property type="match status" value="3"/>
</dbReference>
<dbReference type="InterPro" id="IPR001610">
    <property type="entry name" value="PAC"/>
</dbReference>
<sequence length="1568" mass="176618">MKWFRYHLLAAALVLTFAALALQSFSMVFRNNLLHSEQQHLQAELTATLAAIEQHLHERLLDAKVLPLTMAELFQPQSSEVLTQRLDQLVLLKGEYSKILLLGADGSLVAQNSIDPFGRPVYAMSIEADYLAGLDWFEQMSMGKRLEPGNRSGTLVVGPEQFLLNEDPLRFDMLFASQIQASGGELLGYWVGVMDFARIEAILTDTLKGMSARGLGDSRLLLLDSKNKLLAEFAQDNNRHWQLNRDYTKLNRTWETRSQQDKSAGVMSMGAAWLSLNEPADALQVVASPINLFNELNTGWSLALEVPETALLSRFGSFNQPGFIVLALLCLSLVAWLAFLYQTVLLPLTRIEASLPSLARLLNHNDKLNTDALPPLMRITAWLARAIDALETQSSQWQEFQRELQLLRAVSHSLDALPRAVLLMSVEDHGRILYASKWLEVLTGYSPHELKGKPLMQLLEDGSNSRIEKLLSSGISYGRSCNGIVKQLRKDGHGFYSQLSAFPVWDQNGEVSHYVVALDDIHEETDKHEPLPSYETHTPSPYIHGDLFLLLDREGEILDASDALALLLGYEHSLLLQQDFAELSPYWDLSSNFPEQLSLLNHEGRVLDFSLSGQFSNLDGRELCWLWLSTGRVEDSASDSPVRETGYRAAFLQAPVGFARIGIDGTWLEVNDKFCGILGCSREQITLMDSSLAINLEQFEDCLRFSDLMLTNELKFHTDEKRFLRLDDNIVWLNVSVCLIRDKNGQPRYFLMACEDISQRKQFELVLTEAKFQREELIKGRDLASEAGGIGNWSMDIETGELQWDSRMYQTYGLDNDGRPLTHEDWSNQVHPEDIEEAELRVRTAIEERRAYHAEFRVINRKTGNIHWIKAAGDTITRNGVAVKLFGINLDVTDVKLVQQTLERESAEANQASQAKSRFLAVMSHEIRTPMNGVVGMIDLLRDTGLSSEQQRMANTIRDSAFSLLEIINDILDFSKIEAGKMELEIEPTSLLSILEKTVEVLWFNAASKNVFLNILPDLSLPREVLLDPVRIRQIVLNLLGNAIKFSHNQHQQGLVMLRTEFRRNHTQEHEVVLEVIDNGVGMTREQMNQLFEPFTQADSSTTRKYGGTGLGLTITKSFIDLMGGKIEVESEPNVGSTFRIRLPCRPADPYGESEQDLYQGLNPGLIICIENKQYLVSVLHLLDQLELEYRCINPRNVNGNLFDANLLDDFSGLLISDYYQAYKAHKAEHPRTHLPYKLLMMDEDSISSKGEESEGVCVLSCHPLKPSDLLAGMAMLNGQPNSLWTPFAGTERGKMGRSASETDIAKDSEFRILVAEDHETNREVISLQLKKIGCRFELAEDGAKALELWKTGRFRVLLTDCHMPNMDGFELTAEVRRLEKEQQLEPTLIIAITANAMSGEAENCLAAGMDDYLAKPVEFKLLKSKLLAWHGRNSLKQRQQQVVTEQETVEDDSPIDYRKLAEILGTDDEEVLNSIVQYFLDALARDIEPLYQAMDEGEAEEIRRLAHALKGAANSSGASRLGQIFSELEQQAAAKDLHLVHEFKTRIEEQVSLLAAKAQPQGDTLQE</sequence>
<dbReference type="CDD" id="cd16922">
    <property type="entry name" value="HATPase_EvgS-ArcB-TorS-like"/>
    <property type="match status" value="1"/>
</dbReference>
<dbReference type="SUPFAM" id="SSF47384">
    <property type="entry name" value="Homodimeric domain of signal transducing histidine kinase"/>
    <property type="match status" value="1"/>
</dbReference>
<gene>
    <name evidence="20" type="ORF">JYB85_09610</name>
</gene>
<keyword evidence="7" id="KW-0547">Nucleotide-binding</keyword>
<dbReference type="SMART" id="SM00091">
    <property type="entry name" value="PAS"/>
    <property type="match status" value="3"/>
</dbReference>
<dbReference type="Pfam" id="PF00512">
    <property type="entry name" value="HisKA"/>
    <property type="match status" value="1"/>
</dbReference>
<evidence type="ECO:0000256" key="8">
    <source>
        <dbReference type="ARBA" id="ARBA00022840"/>
    </source>
</evidence>
<dbReference type="PROSITE" id="PS50894">
    <property type="entry name" value="HPT"/>
    <property type="match status" value="1"/>
</dbReference>
<evidence type="ECO:0000256" key="2">
    <source>
        <dbReference type="ARBA" id="ARBA00004651"/>
    </source>
</evidence>
<dbReference type="InterPro" id="IPR011006">
    <property type="entry name" value="CheY-like_superfamily"/>
</dbReference>
<dbReference type="Pfam" id="PF13426">
    <property type="entry name" value="PAS_9"/>
    <property type="match status" value="3"/>
</dbReference>
<feature type="domain" description="PAC" evidence="18">
    <location>
        <begin position="852"/>
        <end position="904"/>
    </location>
</feature>
<feature type="domain" description="Histidine kinase" evidence="15">
    <location>
        <begin position="922"/>
        <end position="1147"/>
    </location>
</feature>
<dbReference type="SUPFAM" id="SSF52172">
    <property type="entry name" value="CheY-like"/>
    <property type="match status" value="1"/>
</dbReference>
<dbReference type="InterPro" id="IPR036890">
    <property type="entry name" value="HATPase_C_sf"/>
</dbReference>
<dbReference type="PANTHER" id="PTHR45339:SF1">
    <property type="entry name" value="HYBRID SIGNAL TRANSDUCTION HISTIDINE KINASE J"/>
    <property type="match status" value="1"/>
</dbReference>
<dbReference type="PROSITE" id="PS50109">
    <property type="entry name" value="HIS_KIN"/>
    <property type="match status" value="1"/>
</dbReference>
<evidence type="ECO:0000256" key="13">
    <source>
        <dbReference type="PROSITE-ProRule" id="PRU00169"/>
    </source>
</evidence>
<feature type="domain" description="PAS" evidence="17">
    <location>
        <begin position="423"/>
        <end position="478"/>
    </location>
</feature>
<dbReference type="EMBL" id="CP071502">
    <property type="protein sequence ID" value="QSX35650.1"/>
    <property type="molecule type" value="Genomic_DNA"/>
</dbReference>
<evidence type="ECO:0000259" key="18">
    <source>
        <dbReference type="PROSITE" id="PS50113"/>
    </source>
</evidence>
<comment type="catalytic activity">
    <reaction evidence="1">
        <text>ATP + protein L-histidine = ADP + protein N-phospho-L-histidine.</text>
        <dbReference type="EC" id="2.7.13.3"/>
    </reaction>
</comment>
<dbReference type="InterPro" id="IPR001789">
    <property type="entry name" value="Sig_transdc_resp-reg_receiver"/>
</dbReference>
<dbReference type="SMART" id="SM00388">
    <property type="entry name" value="HisKA"/>
    <property type="match status" value="1"/>
</dbReference>
<dbReference type="InterPro" id="IPR008207">
    <property type="entry name" value="Sig_transdc_His_kin_Hpt_dom"/>
</dbReference>
<dbReference type="SMART" id="SM00086">
    <property type="entry name" value="PAC"/>
    <property type="match status" value="3"/>
</dbReference>
<accession>A0ABX7QXG8</accession>
<dbReference type="Gene3D" id="1.10.287.130">
    <property type="match status" value="1"/>
</dbReference>
<dbReference type="InterPro" id="IPR003594">
    <property type="entry name" value="HATPase_dom"/>
</dbReference>
<keyword evidence="5 13" id="KW-0597">Phosphoprotein</keyword>
<feature type="modified residue" description="4-aspartylphosphate" evidence="13">
    <location>
        <position position="1361"/>
    </location>
</feature>
<dbReference type="InterPro" id="IPR003661">
    <property type="entry name" value="HisK_dim/P_dom"/>
</dbReference>
<dbReference type="Gene3D" id="1.20.120.160">
    <property type="entry name" value="HPT domain"/>
    <property type="match status" value="1"/>
</dbReference>
<evidence type="ECO:0000256" key="4">
    <source>
        <dbReference type="ARBA" id="ARBA00022475"/>
    </source>
</evidence>
<feature type="domain" description="PAC" evidence="18">
    <location>
        <begin position="717"/>
        <end position="769"/>
    </location>
</feature>
<keyword evidence="4" id="KW-1003">Cell membrane</keyword>
<dbReference type="SMART" id="SM00387">
    <property type="entry name" value="HATPase_c"/>
    <property type="match status" value="1"/>
</dbReference>
<evidence type="ECO:0000256" key="3">
    <source>
        <dbReference type="ARBA" id="ARBA00012438"/>
    </source>
</evidence>
<dbReference type="Gene3D" id="3.30.450.20">
    <property type="entry name" value="PAS domain"/>
    <property type="match status" value="3"/>
</dbReference>
<dbReference type="RefSeq" id="WP_207379142.1">
    <property type="nucleotide sequence ID" value="NZ_CP071502.1"/>
</dbReference>
<evidence type="ECO:0000313" key="20">
    <source>
        <dbReference type="EMBL" id="QSX35650.1"/>
    </source>
</evidence>
<dbReference type="PROSITE" id="PS50112">
    <property type="entry name" value="PAS"/>
    <property type="match status" value="1"/>
</dbReference>
<feature type="transmembrane region" description="Helical" evidence="14">
    <location>
        <begin position="322"/>
        <end position="341"/>
    </location>
</feature>
<dbReference type="NCBIfam" id="TIGR00229">
    <property type="entry name" value="sensory_box"/>
    <property type="match status" value="3"/>
</dbReference>
<evidence type="ECO:0000259" key="15">
    <source>
        <dbReference type="PROSITE" id="PS50109"/>
    </source>
</evidence>
<evidence type="ECO:0000256" key="1">
    <source>
        <dbReference type="ARBA" id="ARBA00000085"/>
    </source>
</evidence>
<dbReference type="InterPro" id="IPR004358">
    <property type="entry name" value="Sig_transdc_His_kin-like_C"/>
</dbReference>
<dbReference type="Gene3D" id="3.30.565.10">
    <property type="entry name" value="Histidine kinase-like ATPase, C-terminal domain"/>
    <property type="match status" value="1"/>
</dbReference>
<dbReference type="InterPro" id="IPR000700">
    <property type="entry name" value="PAS-assoc_C"/>
</dbReference>
<evidence type="ECO:0000256" key="12">
    <source>
        <dbReference type="PROSITE-ProRule" id="PRU00110"/>
    </source>
</evidence>
<dbReference type="InterPro" id="IPR000014">
    <property type="entry name" value="PAS"/>
</dbReference>
<dbReference type="InterPro" id="IPR013655">
    <property type="entry name" value="PAS_fold_3"/>
</dbReference>
<dbReference type="Pfam" id="PF02518">
    <property type="entry name" value="HATPase_c"/>
    <property type="match status" value="1"/>
</dbReference>
<proteinExistence type="predicted"/>
<organism evidence="20 21">
    <name type="scientific">Shewanella sedimentimangrovi</name>
    <dbReference type="NCBI Taxonomy" id="2814293"/>
    <lineage>
        <taxon>Bacteria</taxon>
        <taxon>Pseudomonadati</taxon>
        <taxon>Pseudomonadota</taxon>
        <taxon>Gammaproteobacteria</taxon>
        <taxon>Alteromonadales</taxon>
        <taxon>Shewanellaceae</taxon>
        <taxon>Shewanella</taxon>
    </lineage>
</organism>
<comment type="subcellular location">
    <subcellularLocation>
        <location evidence="2">Cell membrane</location>
        <topology evidence="2">Multi-pass membrane protein</topology>
    </subcellularLocation>
</comment>
<dbReference type="PANTHER" id="PTHR45339">
    <property type="entry name" value="HYBRID SIGNAL TRANSDUCTION HISTIDINE KINASE J"/>
    <property type="match status" value="1"/>
</dbReference>
<dbReference type="InterPro" id="IPR036641">
    <property type="entry name" value="HPT_dom_sf"/>
</dbReference>
<evidence type="ECO:0000259" key="17">
    <source>
        <dbReference type="PROSITE" id="PS50112"/>
    </source>
</evidence>
<dbReference type="CDD" id="cd00130">
    <property type="entry name" value="PAS"/>
    <property type="match status" value="3"/>
</dbReference>
<dbReference type="SUPFAM" id="SSF47226">
    <property type="entry name" value="Histidine-containing phosphotransfer domain, HPT domain"/>
    <property type="match status" value="1"/>
</dbReference>
<reference evidence="20 21" key="1">
    <citation type="submission" date="2021-03" db="EMBL/GenBank/DDBJ databases">
        <title>Novel species identification of genus Shewanella.</title>
        <authorList>
            <person name="Liu G."/>
            <person name="Zhang Q."/>
        </authorList>
    </citation>
    <scope>NUCLEOTIDE SEQUENCE [LARGE SCALE GENOMIC DNA]</scope>
    <source>
        <strain evidence="20 21">FJAT-52962</strain>
    </source>
</reference>
<dbReference type="Pfam" id="PF08447">
    <property type="entry name" value="PAS_3"/>
    <property type="match status" value="1"/>
</dbReference>
<evidence type="ECO:0000256" key="11">
    <source>
        <dbReference type="ARBA" id="ARBA00023136"/>
    </source>
</evidence>
<evidence type="ECO:0000256" key="5">
    <source>
        <dbReference type="ARBA" id="ARBA00022553"/>
    </source>
</evidence>
<evidence type="ECO:0000256" key="7">
    <source>
        <dbReference type="ARBA" id="ARBA00022741"/>
    </source>
</evidence>
<keyword evidence="9 14" id="KW-1133">Transmembrane helix</keyword>
<dbReference type="SUPFAM" id="SSF55874">
    <property type="entry name" value="ATPase domain of HSP90 chaperone/DNA topoisomerase II/histidine kinase"/>
    <property type="match status" value="1"/>
</dbReference>